<proteinExistence type="predicted"/>
<sequence length="245" mass="28100">MQLNRSVLTLLRHRGVFSHRAFCASAPPAVESSPLPTNPYNNDDNIKNFDNTKPGRQVEDKSTVYFTGMSKFCARKDLEVLLGPHKPIVIDPLLTMTHNVTGNYGLKFATREEAESFRKYISLLPKTPGGPHYSVHDTKWHHTQRSVRASTLKVTNRTIRFQLLVKPHVFSDRILTHFEDYNLREEMIDKITYGQSSYGPVKSGMGQTSHYLLHFESHDEAVRAVVENYNRTFFGETMKLDLFLV</sequence>
<dbReference type="EMBL" id="HBIC01014618">
    <property type="protein sequence ID" value="CAE0278540.1"/>
    <property type="molecule type" value="Transcribed_RNA"/>
</dbReference>
<organism evidence="1">
    <name type="scientific">Spumella elongata</name>
    <dbReference type="NCBI Taxonomy" id="89044"/>
    <lineage>
        <taxon>Eukaryota</taxon>
        <taxon>Sar</taxon>
        <taxon>Stramenopiles</taxon>
        <taxon>Ochrophyta</taxon>
        <taxon>Chrysophyceae</taxon>
        <taxon>Chromulinales</taxon>
        <taxon>Chromulinaceae</taxon>
        <taxon>Spumella</taxon>
    </lineage>
</organism>
<protein>
    <submittedName>
        <fullName evidence="1">Uncharacterized protein</fullName>
    </submittedName>
</protein>
<reference evidence="1" key="1">
    <citation type="submission" date="2021-01" db="EMBL/GenBank/DDBJ databases">
        <authorList>
            <person name="Corre E."/>
            <person name="Pelletier E."/>
            <person name="Niang G."/>
            <person name="Scheremetjew M."/>
            <person name="Finn R."/>
            <person name="Kale V."/>
            <person name="Holt S."/>
            <person name="Cochrane G."/>
            <person name="Meng A."/>
            <person name="Brown T."/>
            <person name="Cohen L."/>
        </authorList>
    </citation>
    <scope>NUCLEOTIDE SEQUENCE</scope>
    <source>
        <strain evidence="1">CCAP 955/1</strain>
    </source>
</reference>
<evidence type="ECO:0000313" key="1">
    <source>
        <dbReference type="EMBL" id="CAE0278540.1"/>
    </source>
</evidence>
<gene>
    <name evidence="1" type="ORF">SELO1098_LOCUS7372</name>
</gene>
<dbReference type="AlphaFoldDB" id="A0A7S3GWT0"/>
<accession>A0A7S3GWT0</accession>
<name>A0A7S3GWT0_9STRA</name>